<protein>
    <recommendedName>
        <fullName evidence="3">DUF4913 domain-containing protein</fullName>
    </recommendedName>
</protein>
<dbReference type="STRING" id="574650.SAMN04487966_1214"/>
<proteinExistence type="predicted"/>
<evidence type="ECO:0008006" key="3">
    <source>
        <dbReference type="Google" id="ProtNLM"/>
    </source>
</evidence>
<gene>
    <name evidence="1" type="ORF">SAMN04487966_1214</name>
</gene>
<keyword evidence="2" id="KW-1185">Reference proteome</keyword>
<organism evidence="1 2">
    <name type="scientific">Micrococcus terreus</name>
    <dbReference type="NCBI Taxonomy" id="574650"/>
    <lineage>
        <taxon>Bacteria</taxon>
        <taxon>Bacillati</taxon>
        <taxon>Actinomycetota</taxon>
        <taxon>Actinomycetes</taxon>
        <taxon>Micrococcales</taxon>
        <taxon>Micrococcaceae</taxon>
        <taxon>Micrococcus</taxon>
    </lineage>
</organism>
<dbReference type="EMBL" id="FPCG01000021">
    <property type="protein sequence ID" value="SFV25127.1"/>
    <property type="molecule type" value="Genomic_DNA"/>
</dbReference>
<sequence>MGVWTDDDDDWLEEGAGTPLPYQDQDVVAALAAEGPPEWLGTRWREIPAEQQWDAWNGLRRWVDWLVKEYRLTNSDVPVCWYRHSDITAELYAAMCMEYKVWEEQAPNLGPMMMWHPNLAQMIMNRPRFVAAPMRVPAPAVMAW</sequence>
<dbReference type="Proteomes" id="UP000198881">
    <property type="component" value="Unassembled WGS sequence"/>
</dbReference>
<reference evidence="1 2" key="1">
    <citation type="submission" date="2016-10" db="EMBL/GenBank/DDBJ databases">
        <authorList>
            <person name="de Groot N.N."/>
        </authorList>
    </citation>
    <scope>NUCLEOTIDE SEQUENCE [LARGE SCALE GENOMIC DNA]</scope>
    <source>
        <strain evidence="1 2">CGMCC 1.7054</strain>
    </source>
</reference>
<evidence type="ECO:0000313" key="2">
    <source>
        <dbReference type="Proteomes" id="UP000198881"/>
    </source>
</evidence>
<name>A0A1I7MT57_9MICC</name>
<dbReference type="AlphaFoldDB" id="A0A1I7MT57"/>
<evidence type="ECO:0000313" key="1">
    <source>
        <dbReference type="EMBL" id="SFV25127.1"/>
    </source>
</evidence>
<accession>A0A1I7MT57</accession>
<dbReference type="RefSeq" id="WP_245760835.1">
    <property type="nucleotide sequence ID" value="NZ_FPCG01000021.1"/>
</dbReference>